<accession>A0A2I1GPC6</accession>
<evidence type="ECO:0000313" key="2">
    <source>
        <dbReference type="Proteomes" id="UP000234323"/>
    </source>
</evidence>
<proteinExistence type="predicted"/>
<dbReference type="EMBL" id="LLXI01000646">
    <property type="protein sequence ID" value="PKY48486.1"/>
    <property type="molecule type" value="Genomic_DNA"/>
</dbReference>
<dbReference type="Proteomes" id="UP000234323">
    <property type="component" value="Unassembled WGS sequence"/>
</dbReference>
<reference evidence="1 2" key="1">
    <citation type="submission" date="2015-10" db="EMBL/GenBank/DDBJ databases">
        <title>Genome analyses suggest a sexual origin of heterokaryosis in a supposedly ancient asexual fungus.</title>
        <authorList>
            <person name="Ropars J."/>
            <person name="Sedzielewska K."/>
            <person name="Noel J."/>
            <person name="Charron P."/>
            <person name="Farinelli L."/>
            <person name="Marton T."/>
            <person name="Kruger M."/>
            <person name="Pelin A."/>
            <person name="Brachmann A."/>
            <person name="Corradi N."/>
        </authorList>
    </citation>
    <scope>NUCLEOTIDE SEQUENCE [LARGE SCALE GENOMIC DNA]</scope>
    <source>
        <strain evidence="1 2">A4</strain>
    </source>
</reference>
<name>A0A2I1GPC6_9GLOM</name>
<sequence>MVLLMVWECKTKWVLKVLPNEDIIALYEQEKEIKEGSYVCSNNASIFGSINQVYGYMCANSLKYGVLSTYDQTWFLKREVVNVGEEDHGRLYVSNTITSASTSPTLLKCTFS</sequence>
<gene>
    <name evidence="1" type="ORF">RhiirA4_544646</name>
</gene>
<protein>
    <submittedName>
        <fullName evidence="1">Uncharacterized protein</fullName>
    </submittedName>
</protein>
<keyword evidence="2" id="KW-1185">Reference proteome</keyword>
<evidence type="ECO:0000313" key="1">
    <source>
        <dbReference type="EMBL" id="PKY48486.1"/>
    </source>
</evidence>
<comment type="caution">
    <text evidence="1">The sequence shown here is derived from an EMBL/GenBank/DDBJ whole genome shotgun (WGS) entry which is preliminary data.</text>
</comment>
<dbReference type="AlphaFoldDB" id="A0A2I1GPC6"/>
<organism evidence="1 2">
    <name type="scientific">Rhizophagus irregularis</name>
    <dbReference type="NCBI Taxonomy" id="588596"/>
    <lineage>
        <taxon>Eukaryota</taxon>
        <taxon>Fungi</taxon>
        <taxon>Fungi incertae sedis</taxon>
        <taxon>Mucoromycota</taxon>
        <taxon>Glomeromycotina</taxon>
        <taxon>Glomeromycetes</taxon>
        <taxon>Glomerales</taxon>
        <taxon>Glomeraceae</taxon>
        <taxon>Rhizophagus</taxon>
    </lineage>
</organism>